<feature type="compositionally biased region" description="Polar residues" evidence="1">
    <location>
        <begin position="259"/>
        <end position="272"/>
    </location>
</feature>
<evidence type="ECO:0000313" key="2">
    <source>
        <dbReference type="EMBL" id="CAI2379134.1"/>
    </source>
</evidence>
<proteinExistence type="predicted"/>
<feature type="compositionally biased region" description="Polar residues" evidence="1">
    <location>
        <begin position="739"/>
        <end position="753"/>
    </location>
</feature>
<feature type="region of interest" description="Disordered" evidence="1">
    <location>
        <begin position="113"/>
        <end position="136"/>
    </location>
</feature>
<feature type="compositionally biased region" description="Basic and acidic residues" evidence="1">
    <location>
        <begin position="755"/>
        <end position="765"/>
    </location>
</feature>
<feature type="compositionally biased region" description="Basic and acidic residues" evidence="1">
    <location>
        <begin position="727"/>
        <end position="738"/>
    </location>
</feature>
<comment type="caution">
    <text evidence="2">The sequence shown here is derived from an EMBL/GenBank/DDBJ whole genome shotgun (WGS) entry which is preliminary data.</text>
</comment>
<keyword evidence="3" id="KW-1185">Reference proteome</keyword>
<feature type="compositionally biased region" description="Basic residues" evidence="1">
    <location>
        <begin position="289"/>
        <end position="299"/>
    </location>
</feature>
<protein>
    <submittedName>
        <fullName evidence="2">Uncharacterized protein</fullName>
    </submittedName>
</protein>
<feature type="region of interest" description="Disordered" evidence="1">
    <location>
        <begin position="259"/>
        <end position="307"/>
    </location>
</feature>
<dbReference type="AlphaFoldDB" id="A0AAD1XUH3"/>
<sequence length="1034" mass="122698">MESPYKHPLEVSKAVEFEEIKKLPKFSHSHLACINPVHRSSLGGSPIRDLKIGVAGSPIKYHEKEIFQKILPDHLIKPPIEVLRHSTSKERSAEDIIRKIEYREGRKLNSKETRDIFEKQRKREENHKKKEQTKNHSKTFFKECQLRLEEIKAKTNSPRNSKTAKSIIGVLFSTQLKGMKKLYNELMGSTPQKLTKHKFLDFAKLVLKGSKLIDTDLKELFNLYCKKNKKKENEPTTTKAALAKGVMKKWLRKSTISSKESPFSFNDTLNSKKSQEGKLGRSTSLFNKSMRKNSAKPKKKETQEEKKLSMEALSTAYDEYLKQEENLSGVLNTKTLNLKNTELKDKINYWRQRKDLRELTTHKINEKEQEIEEITAKYSREITVDKELLEQCIKDFSDLTRDRHETIKQENCLNNFLLELKDFKLLEIRDLRKCMENHLTKFYDDFTMLNTFVERVSRECVLNQFFFSFFDVADLVVKLAPSKIEYSKMIDLLNKTKDEYIKEKAEILQKQMKLKEAPDVKITDEDLIPLELLRQTLQGIKDKFNKECHAINRFIHECQQQVDHKIKQLQVENEKIKKVIENNVFIAHINRVMDERREEVFSFGYKIRILHLVLSKTLFKTSKEISTVYHNVISLSKDNNYEFGQRLNREMEMFNNRPFTTEDPINESLSEPGEEIMMRAFHRLGAFRESQELSKKEGKHLSTEKPIKEDDEKDSFIDESFEKMIDLEEQEENNKSQDIKQTSGRLKQSSIDNFTKPDHPQFTHLDEEDEEDREAIEEKKRREEEEREWLSKYKDPETGELYNPLKKFGVLEKDYLVYDNATTSYPLNLPVDYYQRYVKSTIPKKKDGKWFIRPHHIEKLTTHVKSIKDDVLNTNYYSHYHDESKNKMKADETAEVIKGLENKIDQIRDYVKMVKMSNGTWDPDEEEILATDPQISREARNRYEELMKEGKTGKKNLYMLKAFEALLYEQRRIEKEMLNLQRDKEYEKNRPPQEGWYMLKTEEFNKELYRNRMAMKPNNQNRVYLDNLKDPYLY</sequence>
<organism evidence="2 3">
    <name type="scientific">Euplotes crassus</name>
    <dbReference type="NCBI Taxonomy" id="5936"/>
    <lineage>
        <taxon>Eukaryota</taxon>
        <taxon>Sar</taxon>
        <taxon>Alveolata</taxon>
        <taxon>Ciliophora</taxon>
        <taxon>Intramacronucleata</taxon>
        <taxon>Spirotrichea</taxon>
        <taxon>Hypotrichia</taxon>
        <taxon>Euplotida</taxon>
        <taxon>Euplotidae</taxon>
        <taxon>Moneuplotes</taxon>
    </lineage>
</organism>
<feature type="region of interest" description="Disordered" evidence="1">
    <location>
        <begin position="689"/>
        <end position="715"/>
    </location>
</feature>
<name>A0AAD1XUH3_EUPCR</name>
<gene>
    <name evidence="2" type="ORF">ECRASSUSDP1_LOCUS20543</name>
</gene>
<feature type="compositionally biased region" description="Acidic residues" evidence="1">
    <location>
        <begin position="766"/>
        <end position="775"/>
    </location>
</feature>
<reference evidence="2" key="1">
    <citation type="submission" date="2023-07" db="EMBL/GenBank/DDBJ databases">
        <authorList>
            <consortium name="AG Swart"/>
            <person name="Singh M."/>
            <person name="Singh A."/>
            <person name="Seah K."/>
            <person name="Emmerich C."/>
        </authorList>
    </citation>
    <scope>NUCLEOTIDE SEQUENCE</scope>
    <source>
        <strain evidence="2">DP1</strain>
    </source>
</reference>
<feature type="compositionally biased region" description="Basic and acidic residues" evidence="1">
    <location>
        <begin position="776"/>
        <end position="789"/>
    </location>
</feature>
<dbReference type="EMBL" id="CAMPGE010020956">
    <property type="protein sequence ID" value="CAI2379134.1"/>
    <property type="molecule type" value="Genomic_DNA"/>
</dbReference>
<dbReference type="Proteomes" id="UP001295684">
    <property type="component" value="Unassembled WGS sequence"/>
</dbReference>
<evidence type="ECO:0000313" key="3">
    <source>
        <dbReference type="Proteomes" id="UP001295684"/>
    </source>
</evidence>
<evidence type="ECO:0000256" key="1">
    <source>
        <dbReference type="SAM" id="MobiDB-lite"/>
    </source>
</evidence>
<accession>A0AAD1XUH3</accession>
<feature type="region of interest" description="Disordered" evidence="1">
    <location>
        <begin position="727"/>
        <end position="789"/>
    </location>
</feature>